<evidence type="ECO:0008006" key="7">
    <source>
        <dbReference type="Google" id="ProtNLM"/>
    </source>
</evidence>
<dbReference type="InterPro" id="IPR035965">
    <property type="entry name" value="PAS-like_dom_sf"/>
</dbReference>
<dbReference type="Gene3D" id="3.30.450.20">
    <property type="entry name" value="PAS domain"/>
    <property type="match status" value="1"/>
</dbReference>
<evidence type="ECO:0000259" key="4">
    <source>
        <dbReference type="PROSITE" id="PS50887"/>
    </source>
</evidence>
<dbReference type="CDD" id="cd01948">
    <property type="entry name" value="EAL"/>
    <property type="match status" value="1"/>
</dbReference>
<dbReference type="InterPro" id="IPR050706">
    <property type="entry name" value="Cyclic-di-GMP_PDE-like"/>
</dbReference>
<dbReference type="GO" id="GO:0071111">
    <property type="term" value="F:cyclic-guanylate-specific phosphodiesterase activity"/>
    <property type="evidence" value="ECO:0007669"/>
    <property type="project" value="InterPro"/>
</dbReference>
<dbReference type="PANTHER" id="PTHR33121:SF70">
    <property type="entry name" value="SIGNALING PROTEIN YKOW"/>
    <property type="match status" value="1"/>
</dbReference>
<dbReference type="InterPro" id="IPR043128">
    <property type="entry name" value="Rev_trsase/Diguanyl_cyclase"/>
</dbReference>
<dbReference type="InterPro" id="IPR000700">
    <property type="entry name" value="PAS-assoc_C"/>
</dbReference>
<dbReference type="Proteomes" id="UP000288293">
    <property type="component" value="Unassembled WGS sequence"/>
</dbReference>
<evidence type="ECO:0000259" key="2">
    <source>
        <dbReference type="PROSITE" id="PS50113"/>
    </source>
</evidence>
<feature type="domain" description="EAL" evidence="3">
    <location>
        <begin position="691"/>
        <end position="938"/>
    </location>
</feature>
<dbReference type="AlphaFoldDB" id="A0A432WA56"/>
<dbReference type="RefSeq" id="WP_126803728.1">
    <property type="nucleotide sequence ID" value="NZ_PIPL01000001.1"/>
</dbReference>
<dbReference type="CDD" id="cd00130">
    <property type="entry name" value="PAS"/>
    <property type="match status" value="1"/>
</dbReference>
<dbReference type="SUPFAM" id="SSF141868">
    <property type="entry name" value="EAL domain-like"/>
    <property type="match status" value="1"/>
</dbReference>
<evidence type="ECO:0000259" key="3">
    <source>
        <dbReference type="PROSITE" id="PS50883"/>
    </source>
</evidence>
<dbReference type="InterPro" id="IPR000160">
    <property type="entry name" value="GGDEF_dom"/>
</dbReference>
<keyword evidence="6" id="KW-1185">Reference proteome</keyword>
<dbReference type="PROSITE" id="PS50883">
    <property type="entry name" value="EAL"/>
    <property type="match status" value="1"/>
</dbReference>
<organism evidence="5 6">
    <name type="scientific">Aliidiomarina minuta</name>
    <dbReference type="NCBI Taxonomy" id="880057"/>
    <lineage>
        <taxon>Bacteria</taxon>
        <taxon>Pseudomonadati</taxon>
        <taxon>Pseudomonadota</taxon>
        <taxon>Gammaproteobacteria</taxon>
        <taxon>Alteromonadales</taxon>
        <taxon>Idiomarinaceae</taxon>
        <taxon>Aliidiomarina</taxon>
    </lineage>
</organism>
<dbReference type="InterPro" id="IPR001633">
    <property type="entry name" value="EAL_dom"/>
</dbReference>
<dbReference type="Pfam" id="PF00563">
    <property type="entry name" value="EAL"/>
    <property type="match status" value="1"/>
</dbReference>
<name>A0A432WA56_9GAMM</name>
<evidence type="ECO:0000313" key="6">
    <source>
        <dbReference type="Proteomes" id="UP000288293"/>
    </source>
</evidence>
<dbReference type="Gene3D" id="3.30.70.270">
    <property type="match status" value="1"/>
</dbReference>
<dbReference type="NCBIfam" id="TIGR00229">
    <property type="entry name" value="sensory_box"/>
    <property type="match status" value="1"/>
</dbReference>
<dbReference type="InterPro" id="IPR035919">
    <property type="entry name" value="EAL_sf"/>
</dbReference>
<dbReference type="SMART" id="SM01204">
    <property type="entry name" value="FIST_C"/>
    <property type="match status" value="1"/>
</dbReference>
<dbReference type="SMART" id="SM00086">
    <property type="entry name" value="PAC"/>
    <property type="match status" value="1"/>
</dbReference>
<evidence type="ECO:0000259" key="1">
    <source>
        <dbReference type="PROSITE" id="PS50112"/>
    </source>
</evidence>
<accession>A0A432WA56</accession>
<dbReference type="SMART" id="SM00897">
    <property type="entry name" value="FIST"/>
    <property type="match status" value="1"/>
</dbReference>
<dbReference type="InterPro" id="IPR013702">
    <property type="entry name" value="FIST_domain_N"/>
</dbReference>
<evidence type="ECO:0000313" key="5">
    <source>
        <dbReference type="EMBL" id="RUO26915.1"/>
    </source>
</evidence>
<dbReference type="PROSITE" id="PS50113">
    <property type="entry name" value="PAC"/>
    <property type="match status" value="1"/>
</dbReference>
<dbReference type="SMART" id="SM00267">
    <property type="entry name" value="GGDEF"/>
    <property type="match status" value="1"/>
</dbReference>
<dbReference type="PANTHER" id="PTHR33121">
    <property type="entry name" value="CYCLIC DI-GMP PHOSPHODIESTERASE PDEF"/>
    <property type="match status" value="1"/>
</dbReference>
<dbReference type="Gene3D" id="3.20.20.450">
    <property type="entry name" value="EAL domain"/>
    <property type="match status" value="1"/>
</dbReference>
<dbReference type="SUPFAM" id="SSF55073">
    <property type="entry name" value="Nucleotide cyclase"/>
    <property type="match status" value="1"/>
</dbReference>
<dbReference type="EMBL" id="PIPL01000001">
    <property type="protein sequence ID" value="RUO26915.1"/>
    <property type="molecule type" value="Genomic_DNA"/>
</dbReference>
<dbReference type="NCBIfam" id="TIGR00254">
    <property type="entry name" value="GGDEF"/>
    <property type="match status" value="1"/>
</dbReference>
<feature type="domain" description="PAS" evidence="1">
    <location>
        <begin position="420"/>
        <end position="475"/>
    </location>
</feature>
<dbReference type="OrthoDB" id="5894408at2"/>
<dbReference type="Pfam" id="PF08495">
    <property type="entry name" value="FIST"/>
    <property type="match status" value="1"/>
</dbReference>
<dbReference type="InterPro" id="IPR000014">
    <property type="entry name" value="PAS"/>
</dbReference>
<dbReference type="Pfam" id="PF00990">
    <property type="entry name" value="GGDEF"/>
    <property type="match status" value="1"/>
</dbReference>
<dbReference type="PROSITE" id="PS50887">
    <property type="entry name" value="GGDEF"/>
    <property type="match status" value="1"/>
</dbReference>
<feature type="domain" description="GGDEF" evidence="4">
    <location>
        <begin position="553"/>
        <end position="684"/>
    </location>
</feature>
<reference evidence="5 6" key="1">
    <citation type="journal article" date="2011" name="Front. Microbiol.">
        <title>Genomic signatures of strain selection and enhancement in Bacillus atrophaeus var. globigii, a historical biowarfare simulant.</title>
        <authorList>
            <person name="Gibbons H.S."/>
            <person name="Broomall S.M."/>
            <person name="McNew L.A."/>
            <person name="Daligault H."/>
            <person name="Chapman C."/>
            <person name="Bruce D."/>
            <person name="Karavis M."/>
            <person name="Krepps M."/>
            <person name="McGregor P.A."/>
            <person name="Hong C."/>
            <person name="Park K.H."/>
            <person name="Akmal A."/>
            <person name="Feldman A."/>
            <person name="Lin J.S."/>
            <person name="Chang W.E."/>
            <person name="Higgs B.W."/>
            <person name="Demirev P."/>
            <person name="Lindquist J."/>
            <person name="Liem A."/>
            <person name="Fochler E."/>
            <person name="Read T.D."/>
            <person name="Tapia R."/>
            <person name="Johnson S."/>
            <person name="Bishop-Lilly K.A."/>
            <person name="Detter C."/>
            <person name="Han C."/>
            <person name="Sozhamannan S."/>
            <person name="Rosenzweig C.N."/>
            <person name="Skowronski E.W."/>
        </authorList>
    </citation>
    <scope>NUCLEOTIDE SEQUENCE [LARGE SCALE GENOMIC DNA]</scope>
    <source>
        <strain evidence="5 6">MLST1</strain>
    </source>
</reference>
<sequence>MKSYALQFSSIEHLRAFIKEHKIAQSRGVIQLFCGTHELDKIQEILDFLSLTCLGFGVIGASSGGEIIEGRCVDNEIIINFLLFKHSKVRTFYSSTTDRDSGVKIAAGQVEATTKVAILLGNSLNEHPENFIEGFNASAPQVTVAGGNAADSQSFQQTFVIRDTDIHHQGIAGVLINSQSLRAETNSIVNWQRIGQPMTVTKASDNVIFSLDNTPIREIFERYLGDDIFADFPTSTQQFPLLIERNGTEIVRSPTGLTNDEQGIVFASTFKTGDQVFFSFADLSSTLKPNKEYIAPLDSASLIYSCANRKALMQENINDEIRTIGKYTRASGFFTYGDYFHKNAKTNVLNVTTTMLTLSESVPDKPRALVKARPAKAAPARKASMLERLTHLTHATGEDLTRSMQFLQQHRAALDSTAIVSITDINGKITHVNSLFEDVSGYKAAELTGSDHSKIRHPDMPDSIFEELWKTITGKKTWQGLIKNRKKNGGFYYAKTTVVPVVNSEGLVLEYFSICTDVTPFVLAQKRIKEHLNDTLSGLGTRAKLSKDIKKNKINAVAVLDVKNFKLLNDYWGVDTGDKLIAEAGRLLRSSVTLHHLRAYRLDGAVFAIMALNEVNEEKFLQSINDIRSALEKNLSNSDSQSISTEIQFSAGIGISESSPLPYAESALIQAKNSNSQQVVLQHENDEAELSFYWINEVRDALNENRVRAFYQEIRGTQKNHKEPRKYEALLRIKLPCGKITSPSAFLSIIKRTPYYKRLTSFIIQDAMTTSRALNCVISVNLSIHDITNKATVDEILNLLQKYGGESLIFEITESEAVTDFFPVNQFIKSVRKYGARVAIDDFGSGYSNFDYLINLKPDFIKIDGSIIKKIASHEQTLLVTQGIIDLAHKMGALVVAEFVADEQTQAKLIESGIDYLQGYFIEKPHPLSQPENVAEES</sequence>
<gene>
    <name evidence="5" type="ORF">CWE09_09555</name>
</gene>
<dbReference type="InterPro" id="IPR029787">
    <property type="entry name" value="Nucleotide_cyclase"/>
</dbReference>
<proteinExistence type="predicted"/>
<dbReference type="SMART" id="SM00052">
    <property type="entry name" value="EAL"/>
    <property type="match status" value="1"/>
</dbReference>
<dbReference type="InterPro" id="IPR013655">
    <property type="entry name" value="PAS_fold_3"/>
</dbReference>
<dbReference type="PROSITE" id="PS50112">
    <property type="entry name" value="PAS"/>
    <property type="match status" value="1"/>
</dbReference>
<dbReference type="InterPro" id="IPR001610">
    <property type="entry name" value="PAC"/>
</dbReference>
<dbReference type="SUPFAM" id="SSF55785">
    <property type="entry name" value="PYP-like sensor domain (PAS domain)"/>
    <property type="match status" value="1"/>
</dbReference>
<dbReference type="Pfam" id="PF08447">
    <property type="entry name" value="PAS_3"/>
    <property type="match status" value="1"/>
</dbReference>
<dbReference type="InterPro" id="IPR019494">
    <property type="entry name" value="FIST_C"/>
</dbReference>
<protein>
    <recommendedName>
        <fullName evidence="7">Diguanylate cyclase</fullName>
    </recommendedName>
</protein>
<dbReference type="Pfam" id="PF10442">
    <property type="entry name" value="FIST_C"/>
    <property type="match status" value="1"/>
</dbReference>
<feature type="domain" description="PAC" evidence="2">
    <location>
        <begin position="476"/>
        <end position="530"/>
    </location>
</feature>
<comment type="caution">
    <text evidence="5">The sequence shown here is derived from an EMBL/GenBank/DDBJ whole genome shotgun (WGS) entry which is preliminary data.</text>
</comment>